<dbReference type="InterPro" id="IPR036890">
    <property type="entry name" value="HATPase_C_sf"/>
</dbReference>
<keyword evidence="5" id="KW-0812">Transmembrane</keyword>
<dbReference type="Gene3D" id="3.30.565.10">
    <property type="entry name" value="Histidine kinase-like ATPase, C-terminal domain"/>
    <property type="match status" value="1"/>
</dbReference>
<sequence>MGKTLEQWQGGKSVSRSEHPLSSYSQTPIFLLLGLLLACLSFVAAFVICLRRLRRGYEARMRQLAERERVATGLHDTLLQSMQGLILRFHGVSHRLAADSAERATIEHILDQADEVLAEGRHQILALRMPVVYGDNLSQALAAIGQSLQDNFNTPFRMVVGGRPTAISGDRGEEIYSIAREALYNAFQHAQADSVELELVYGCEFFLLYVRDDGKGMEQPPDGLAGMRARAARLAATVEVLSLPEQGTEVILKVPGQICYQTPRHGGWQCRLAAWLGRTEHHG</sequence>
<dbReference type="OrthoDB" id="8781755at2"/>
<feature type="region of interest" description="Disordered" evidence="4">
    <location>
        <begin position="1"/>
        <end position="20"/>
    </location>
</feature>
<proteinExistence type="predicted"/>
<dbReference type="InterPro" id="IPR011712">
    <property type="entry name" value="Sig_transdc_His_kin_sub3_dim/P"/>
</dbReference>
<dbReference type="InterPro" id="IPR050482">
    <property type="entry name" value="Sensor_HK_TwoCompSys"/>
</dbReference>
<evidence type="ECO:0000313" key="7">
    <source>
        <dbReference type="EMBL" id="MTV37295.1"/>
    </source>
</evidence>
<dbReference type="PANTHER" id="PTHR24421">
    <property type="entry name" value="NITRATE/NITRITE SENSOR PROTEIN NARX-RELATED"/>
    <property type="match status" value="1"/>
</dbReference>
<evidence type="ECO:0000256" key="3">
    <source>
        <dbReference type="ARBA" id="ARBA00023012"/>
    </source>
</evidence>
<dbReference type="GO" id="GO:0016020">
    <property type="term" value="C:membrane"/>
    <property type="evidence" value="ECO:0007669"/>
    <property type="project" value="InterPro"/>
</dbReference>
<dbReference type="AlphaFoldDB" id="A0A6L6PG82"/>
<evidence type="ECO:0000256" key="2">
    <source>
        <dbReference type="ARBA" id="ARBA00022777"/>
    </source>
</evidence>
<dbReference type="Pfam" id="PF07730">
    <property type="entry name" value="HisKA_3"/>
    <property type="match status" value="1"/>
</dbReference>
<keyword evidence="1" id="KW-0808">Transferase</keyword>
<organism evidence="7 8">
    <name type="scientific">Duganella radicis</name>
    <dbReference type="NCBI Taxonomy" id="551988"/>
    <lineage>
        <taxon>Bacteria</taxon>
        <taxon>Pseudomonadati</taxon>
        <taxon>Pseudomonadota</taxon>
        <taxon>Betaproteobacteria</taxon>
        <taxon>Burkholderiales</taxon>
        <taxon>Oxalobacteraceae</taxon>
        <taxon>Telluria group</taxon>
        <taxon>Duganella</taxon>
    </lineage>
</organism>
<dbReference type="EMBL" id="WNKY01000004">
    <property type="protein sequence ID" value="MTV37295.1"/>
    <property type="molecule type" value="Genomic_DNA"/>
</dbReference>
<reference evidence="7 8" key="1">
    <citation type="submission" date="2019-11" db="EMBL/GenBank/DDBJ databases">
        <title>Type strains purchased from KCTC, JCM and DSMZ.</title>
        <authorList>
            <person name="Lu H."/>
        </authorList>
    </citation>
    <scope>NUCLEOTIDE SEQUENCE [LARGE SCALE GENOMIC DNA]</scope>
    <source>
        <strain evidence="7 8">KCTC 22382</strain>
    </source>
</reference>
<dbReference type="GO" id="GO:0046983">
    <property type="term" value="F:protein dimerization activity"/>
    <property type="evidence" value="ECO:0007669"/>
    <property type="project" value="InterPro"/>
</dbReference>
<keyword evidence="3" id="KW-0902">Two-component regulatory system</keyword>
<dbReference type="GO" id="GO:0000155">
    <property type="term" value="F:phosphorelay sensor kinase activity"/>
    <property type="evidence" value="ECO:0007669"/>
    <property type="project" value="InterPro"/>
</dbReference>
<feature type="transmembrane region" description="Helical" evidence="5">
    <location>
        <begin position="29"/>
        <end position="50"/>
    </location>
</feature>
<evidence type="ECO:0000259" key="6">
    <source>
        <dbReference type="Pfam" id="PF07730"/>
    </source>
</evidence>
<feature type="domain" description="Signal transduction histidine kinase subgroup 3 dimerisation and phosphoacceptor" evidence="6">
    <location>
        <begin position="66"/>
        <end position="130"/>
    </location>
</feature>
<accession>A0A6L6PG82</accession>
<evidence type="ECO:0000256" key="1">
    <source>
        <dbReference type="ARBA" id="ARBA00022679"/>
    </source>
</evidence>
<evidence type="ECO:0000313" key="8">
    <source>
        <dbReference type="Proteomes" id="UP000475582"/>
    </source>
</evidence>
<gene>
    <name evidence="7" type="ORF">GM676_06830</name>
</gene>
<keyword evidence="5" id="KW-0472">Membrane</keyword>
<comment type="caution">
    <text evidence="7">The sequence shown here is derived from an EMBL/GenBank/DDBJ whole genome shotgun (WGS) entry which is preliminary data.</text>
</comment>
<dbReference type="PANTHER" id="PTHR24421:SF62">
    <property type="entry name" value="SENSORY TRANSDUCTION HISTIDINE KINASE"/>
    <property type="match status" value="1"/>
</dbReference>
<dbReference type="Proteomes" id="UP000475582">
    <property type="component" value="Unassembled WGS sequence"/>
</dbReference>
<dbReference type="SUPFAM" id="SSF55874">
    <property type="entry name" value="ATPase domain of HSP90 chaperone/DNA topoisomerase II/histidine kinase"/>
    <property type="match status" value="1"/>
</dbReference>
<keyword evidence="2" id="KW-0418">Kinase</keyword>
<evidence type="ECO:0000256" key="5">
    <source>
        <dbReference type="SAM" id="Phobius"/>
    </source>
</evidence>
<evidence type="ECO:0000256" key="4">
    <source>
        <dbReference type="SAM" id="MobiDB-lite"/>
    </source>
</evidence>
<name>A0A6L6PG82_9BURK</name>
<keyword evidence="5" id="KW-1133">Transmembrane helix</keyword>
<keyword evidence="8" id="KW-1185">Reference proteome</keyword>
<dbReference type="Gene3D" id="1.20.5.1930">
    <property type="match status" value="1"/>
</dbReference>
<protein>
    <recommendedName>
        <fullName evidence="6">Signal transduction histidine kinase subgroup 3 dimerisation and phosphoacceptor domain-containing protein</fullName>
    </recommendedName>
</protein>
<dbReference type="CDD" id="cd16917">
    <property type="entry name" value="HATPase_UhpB-NarQ-NarX-like"/>
    <property type="match status" value="1"/>
</dbReference>